<reference evidence="1 2" key="1">
    <citation type="journal article" date="2013" name="Nat. Commun.">
        <title>The evolution and pathogenic mechanisms of the rice sheath blight pathogen.</title>
        <authorList>
            <person name="Zheng A."/>
            <person name="Lin R."/>
            <person name="Xu L."/>
            <person name="Qin P."/>
            <person name="Tang C."/>
            <person name="Ai P."/>
            <person name="Zhang D."/>
            <person name="Liu Y."/>
            <person name="Sun Z."/>
            <person name="Feng H."/>
            <person name="Wang Y."/>
            <person name="Chen Y."/>
            <person name="Liang X."/>
            <person name="Fu R."/>
            <person name="Li Q."/>
            <person name="Zhang J."/>
            <person name="Yu X."/>
            <person name="Xie Z."/>
            <person name="Ding L."/>
            <person name="Guan P."/>
            <person name="Tang J."/>
            <person name="Liang Y."/>
            <person name="Wang S."/>
            <person name="Deng Q."/>
            <person name="Li S."/>
            <person name="Zhu J."/>
            <person name="Wang L."/>
            <person name="Liu H."/>
            <person name="Li P."/>
        </authorList>
    </citation>
    <scope>NUCLEOTIDE SEQUENCE [LARGE SCALE GENOMIC DNA]</scope>
    <source>
        <strain evidence="2">AG-1 IA</strain>
    </source>
</reference>
<name>L8WQD5_THACA</name>
<gene>
    <name evidence="1" type="ORF">AG1IA_05637</name>
</gene>
<accession>L8WQD5</accession>
<comment type="caution">
    <text evidence="1">The sequence shown here is derived from an EMBL/GenBank/DDBJ whole genome shotgun (WGS) entry which is preliminary data.</text>
</comment>
<dbReference type="EMBL" id="AFRT01001458">
    <property type="protein sequence ID" value="ELU40331.1"/>
    <property type="molecule type" value="Genomic_DNA"/>
</dbReference>
<keyword evidence="2" id="KW-1185">Reference proteome</keyword>
<organism evidence="1 2">
    <name type="scientific">Thanatephorus cucumeris (strain AG1-IA)</name>
    <name type="common">Rice sheath blight fungus</name>
    <name type="synonym">Rhizoctonia solani</name>
    <dbReference type="NCBI Taxonomy" id="983506"/>
    <lineage>
        <taxon>Eukaryota</taxon>
        <taxon>Fungi</taxon>
        <taxon>Dikarya</taxon>
        <taxon>Basidiomycota</taxon>
        <taxon>Agaricomycotina</taxon>
        <taxon>Agaricomycetes</taxon>
        <taxon>Cantharellales</taxon>
        <taxon>Ceratobasidiaceae</taxon>
        <taxon>Rhizoctonia</taxon>
        <taxon>Rhizoctonia solani AG-1</taxon>
    </lineage>
</organism>
<sequence>MLFYHRHYEFTFLLTHIGTPGSKPRSHFPAMRQISLTLTGLGDSSEMTRGGSKCRLI</sequence>
<dbReference type="Proteomes" id="UP000011668">
    <property type="component" value="Unassembled WGS sequence"/>
</dbReference>
<evidence type="ECO:0000313" key="1">
    <source>
        <dbReference type="EMBL" id="ELU40331.1"/>
    </source>
</evidence>
<dbReference type="AlphaFoldDB" id="L8WQD5"/>
<evidence type="ECO:0000313" key="2">
    <source>
        <dbReference type="Proteomes" id="UP000011668"/>
    </source>
</evidence>
<dbReference type="HOGENOM" id="CLU_2998084_0_0_1"/>
<proteinExistence type="predicted"/>
<protein>
    <submittedName>
        <fullName evidence="1">Uncharacterized protein</fullName>
    </submittedName>
</protein>